<dbReference type="EMBL" id="JACRSS010000001">
    <property type="protein sequence ID" value="MBC8537319.1"/>
    <property type="molecule type" value="Genomic_DNA"/>
</dbReference>
<evidence type="ECO:0000256" key="7">
    <source>
        <dbReference type="ARBA" id="ARBA00023010"/>
    </source>
</evidence>
<comment type="function">
    <text evidence="9">Essential subunit of the Sec protein translocation channel SecYEG. Clamps together the 2 halves of SecY. May contact the channel plug during translocation.</text>
</comment>
<dbReference type="GO" id="GO:0065002">
    <property type="term" value="P:intracellular protein transmembrane transport"/>
    <property type="evidence" value="ECO:0007669"/>
    <property type="project" value="UniProtKB-UniRule"/>
</dbReference>
<dbReference type="GO" id="GO:0005886">
    <property type="term" value="C:plasma membrane"/>
    <property type="evidence" value="ECO:0007669"/>
    <property type="project" value="UniProtKB-SubCell"/>
</dbReference>
<evidence type="ECO:0000256" key="2">
    <source>
        <dbReference type="ARBA" id="ARBA00022448"/>
    </source>
</evidence>
<keyword evidence="5 9" id="KW-0653">Protein transport</keyword>
<sequence length="89" mass="10107">MAKTVLLGKDKEKQLKEQKKIAKAKNKKKRRGLIRYFKDVWNELKKVTWPGKKDLISATLAVIAFILVMAIVTGLFDFGLGELFSLVIS</sequence>
<keyword evidence="11" id="KW-1185">Reference proteome</keyword>
<evidence type="ECO:0000256" key="5">
    <source>
        <dbReference type="ARBA" id="ARBA00022927"/>
    </source>
</evidence>
<organism evidence="10 11">
    <name type="scientific">Guopingia tenuis</name>
    <dbReference type="NCBI Taxonomy" id="2763656"/>
    <lineage>
        <taxon>Bacteria</taxon>
        <taxon>Bacillati</taxon>
        <taxon>Bacillota</taxon>
        <taxon>Clostridia</taxon>
        <taxon>Christensenellales</taxon>
        <taxon>Christensenellaceae</taxon>
        <taxon>Guopingia</taxon>
    </lineage>
</organism>
<dbReference type="Pfam" id="PF00584">
    <property type="entry name" value="SecE"/>
    <property type="match status" value="1"/>
</dbReference>
<comment type="subcellular location">
    <subcellularLocation>
        <location evidence="9">Cell membrane</location>
        <topology evidence="9">Single-pass membrane protein</topology>
    </subcellularLocation>
    <subcellularLocation>
        <location evidence="1">Membrane</location>
    </subcellularLocation>
</comment>
<dbReference type="NCBIfam" id="TIGR00964">
    <property type="entry name" value="secE_bact"/>
    <property type="match status" value="1"/>
</dbReference>
<dbReference type="RefSeq" id="WP_249279255.1">
    <property type="nucleotide sequence ID" value="NZ_JACRSS010000001.1"/>
</dbReference>
<comment type="caution">
    <text evidence="10">The sequence shown here is derived from an EMBL/GenBank/DDBJ whole genome shotgun (WGS) entry which is preliminary data.</text>
</comment>
<keyword evidence="7 9" id="KW-0811">Translocation</keyword>
<dbReference type="PANTHER" id="PTHR33910:SF1">
    <property type="entry name" value="PROTEIN TRANSLOCASE SUBUNIT SECE"/>
    <property type="match status" value="1"/>
</dbReference>
<dbReference type="GO" id="GO:0006605">
    <property type="term" value="P:protein targeting"/>
    <property type="evidence" value="ECO:0007669"/>
    <property type="project" value="UniProtKB-UniRule"/>
</dbReference>
<dbReference type="Gene3D" id="1.20.5.1030">
    <property type="entry name" value="Preprotein translocase secy subunit"/>
    <property type="match status" value="1"/>
</dbReference>
<keyword evidence="2 9" id="KW-0813">Transport</keyword>
<evidence type="ECO:0000256" key="9">
    <source>
        <dbReference type="HAMAP-Rule" id="MF_00422"/>
    </source>
</evidence>
<keyword evidence="3 9" id="KW-1003">Cell membrane</keyword>
<comment type="similarity">
    <text evidence="9">Belongs to the SecE/SEC61-gamma family.</text>
</comment>
<dbReference type="PANTHER" id="PTHR33910">
    <property type="entry name" value="PROTEIN TRANSLOCASE SUBUNIT SECE"/>
    <property type="match status" value="1"/>
</dbReference>
<evidence type="ECO:0000256" key="4">
    <source>
        <dbReference type="ARBA" id="ARBA00022692"/>
    </source>
</evidence>
<evidence type="ECO:0000256" key="6">
    <source>
        <dbReference type="ARBA" id="ARBA00022989"/>
    </source>
</evidence>
<dbReference type="GO" id="GO:0008320">
    <property type="term" value="F:protein transmembrane transporter activity"/>
    <property type="evidence" value="ECO:0007669"/>
    <property type="project" value="UniProtKB-UniRule"/>
</dbReference>
<comment type="subunit">
    <text evidence="9">Component of the Sec protein translocase complex. Heterotrimer consisting of SecY, SecE and SecG subunits. The heterotrimers can form oligomers, although 1 heterotrimer is thought to be able to translocate proteins. Interacts with the ribosome. Interacts with SecDF, and other proteins may be involved. Interacts with SecA.</text>
</comment>
<dbReference type="Proteomes" id="UP000617951">
    <property type="component" value="Unassembled WGS sequence"/>
</dbReference>
<dbReference type="GO" id="GO:0009306">
    <property type="term" value="P:protein secretion"/>
    <property type="evidence" value="ECO:0007669"/>
    <property type="project" value="UniProtKB-UniRule"/>
</dbReference>
<keyword evidence="4 9" id="KW-0812">Transmembrane</keyword>
<dbReference type="HAMAP" id="MF_00422">
    <property type="entry name" value="SecE"/>
    <property type="match status" value="1"/>
</dbReference>
<name>A0A926HUV6_9FIRM</name>
<evidence type="ECO:0000313" key="10">
    <source>
        <dbReference type="EMBL" id="MBC8537319.1"/>
    </source>
</evidence>
<keyword evidence="8 9" id="KW-0472">Membrane</keyword>
<evidence type="ECO:0000313" key="11">
    <source>
        <dbReference type="Proteomes" id="UP000617951"/>
    </source>
</evidence>
<feature type="transmembrane region" description="Helical" evidence="9">
    <location>
        <begin position="55"/>
        <end position="76"/>
    </location>
</feature>
<keyword evidence="6 9" id="KW-1133">Transmembrane helix</keyword>
<dbReference type="GO" id="GO:0043952">
    <property type="term" value="P:protein transport by the Sec complex"/>
    <property type="evidence" value="ECO:0007669"/>
    <property type="project" value="UniProtKB-UniRule"/>
</dbReference>
<accession>A0A926HUV6</accession>
<dbReference type="AlphaFoldDB" id="A0A926HUV6"/>
<reference evidence="10" key="1">
    <citation type="submission" date="2020-08" db="EMBL/GenBank/DDBJ databases">
        <title>Genome public.</title>
        <authorList>
            <person name="Liu C."/>
            <person name="Sun Q."/>
        </authorList>
    </citation>
    <scope>NUCLEOTIDE SEQUENCE</scope>
    <source>
        <strain evidence="10">NSJ-63</strain>
    </source>
</reference>
<protein>
    <recommendedName>
        <fullName evidence="9">Protein translocase subunit SecE</fullName>
    </recommendedName>
</protein>
<gene>
    <name evidence="9 10" type="primary">secE</name>
    <name evidence="10" type="ORF">H8693_00015</name>
</gene>
<dbReference type="InterPro" id="IPR005807">
    <property type="entry name" value="SecE_bac"/>
</dbReference>
<proteinExistence type="inferred from homology"/>
<evidence type="ECO:0000256" key="1">
    <source>
        <dbReference type="ARBA" id="ARBA00004370"/>
    </source>
</evidence>
<evidence type="ECO:0000256" key="3">
    <source>
        <dbReference type="ARBA" id="ARBA00022475"/>
    </source>
</evidence>
<dbReference type="InterPro" id="IPR038379">
    <property type="entry name" value="SecE_sf"/>
</dbReference>
<evidence type="ECO:0000256" key="8">
    <source>
        <dbReference type="ARBA" id="ARBA00023136"/>
    </source>
</evidence>
<dbReference type="InterPro" id="IPR001901">
    <property type="entry name" value="Translocase_SecE/Sec61-g"/>
</dbReference>